<name>F0EIF7_ENTCA</name>
<feature type="domain" description="Replication-associated protein ORF2/G2P" evidence="1">
    <location>
        <begin position="123"/>
        <end position="235"/>
    </location>
</feature>
<dbReference type="EMBL" id="AEWT01000010">
    <property type="protein sequence ID" value="EGC69857.1"/>
    <property type="molecule type" value="Genomic_DNA"/>
</dbReference>
<dbReference type="Pfam" id="PF23343">
    <property type="entry name" value="REP_ORF2-G2P"/>
    <property type="match status" value="1"/>
</dbReference>
<organism evidence="2 3">
    <name type="scientific">Enterococcus casseliflavus ATCC 12755</name>
    <dbReference type="NCBI Taxonomy" id="888066"/>
    <lineage>
        <taxon>Bacteria</taxon>
        <taxon>Bacillati</taxon>
        <taxon>Bacillota</taxon>
        <taxon>Bacilli</taxon>
        <taxon>Lactobacillales</taxon>
        <taxon>Enterococcaceae</taxon>
        <taxon>Enterococcus</taxon>
    </lineage>
</organism>
<dbReference type="HOGENOM" id="CLU_049715_0_0_9"/>
<protein>
    <recommendedName>
        <fullName evidence="1">Replication-associated protein ORF2/G2P domain-containing protein</fullName>
    </recommendedName>
</protein>
<dbReference type="AlphaFoldDB" id="F0EIF7"/>
<proteinExistence type="predicted"/>
<dbReference type="InterPro" id="IPR056906">
    <property type="entry name" value="ORF2/G2P_dom"/>
</dbReference>
<evidence type="ECO:0000313" key="3">
    <source>
        <dbReference type="Proteomes" id="UP000004835"/>
    </source>
</evidence>
<evidence type="ECO:0000313" key="2">
    <source>
        <dbReference type="EMBL" id="EGC69857.1"/>
    </source>
</evidence>
<sequence>MATSENGISYLRQDKYTILRLFLQKTLLFRRFIVLVLDTNLTDVENSGVFVMKKSFVRERRVEAGPYKEIRLYSRTIEQERKCREPRGRRKKVTGLSQARWNQAQSKRKAALFLYANFGEKDYYATFTYSDQFLPEKPADAKRDQENTLKKLKRLYEKEGVELKYMWFTSYQYDEEVGYITRIHHHIVLNNGPSRDAIESIWSKGRGKKKQPLGRRQVQNIQYDSDGMQGLVNYLTGQEKWENRQWKKGQKRWSKSRNLKEPHETTNDDYWSFRKLNKLGMSNDDGAEEILKRFPRYRILGDILKIYDEDRGWYFKIELFRNDDG</sequence>
<evidence type="ECO:0000259" key="1">
    <source>
        <dbReference type="Pfam" id="PF23343"/>
    </source>
</evidence>
<accession>F0EIF7</accession>
<dbReference type="Proteomes" id="UP000004835">
    <property type="component" value="Unassembled WGS sequence"/>
</dbReference>
<reference evidence="2 3" key="1">
    <citation type="submission" date="2011-01" db="EMBL/GenBank/DDBJ databases">
        <authorList>
            <person name="Muzny D."/>
            <person name="Qin X."/>
            <person name="Deng J."/>
            <person name="Jiang H."/>
            <person name="Liu Y."/>
            <person name="Qu J."/>
            <person name="Song X.-Z."/>
            <person name="Zhang L."/>
            <person name="Thornton R."/>
            <person name="Coyle M."/>
            <person name="Francisco L."/>
            <person name="Jackson L."/>
            <person name="Javaid M."/>
            <person name="Korchina V."/>
            <person name="Kovar C."/>
            <person name="Mata R."/>
            <person name="Mathew T."/>
            <person name="Ngo R."/>
            <person name="Nguyen L."/>
            <person name="Nguyen N."/>
            <person name="Okwuonu G."/>
            <person name="Ongeri F."/>
            <person name="Pham C."/>
            <person name="Simmons D."/>
            <person name="Wilczek-Boney K."/>
            <person name="Hale W."/>
            <person name="Jakkamsetti A."/>
            <person name="Pham P."/>
            <person name="Ruth R."/>
            <person name="San Lucas F."/>
            <person name="Warren J."/>
            <person name="Zhang J."/>
            <person name="Zhao Z."/>
            <person name="Zhou C."/>
            <person name="Zhu D."/>
            <person name="Lee S."/>
            <person name="Bess C."/>
            <person name="Blankenburg K."/>
            <person name="Forbes L."/>
            <person name="Fu Q."/>
            <person name="Gubbala S."/>
            <person name="Hirani K."/>
            <person name="Jayaseelan J.C."/>
            <person name="Lara F."/>
            <person name="Munidasa M."/>
            <person name="Palculict T."/>
            <person name="Patil S."/>
            <person name="Pu L.-L."/>
            <person name="Saada N."/>
            <person name="Tang L."/>
            <person name="Weissenberger G."/>
            <person name="Zhu Y."/>
            <person name="Hemphill L."/>
            <person name="Shang Y."/>
            <person name="Youmans B."/>
            <person name="Ayvaz T."/>
            <person name="Ross M."/>
            <person name="Santibanez J."/>
            <person name="Aqrawi P."/>
            <person name="Gross S."/>
            <person name="Joshi V."/>
            <person name="Fowler G."/>
            <person name="Nazareth L."/>
            <person name="Reid J."/>
            <person name="Worley K."/>
            <person name="Petrosino J."/>
            <person name="Highlander S."/>
            <person name="Gibbs R."/>
        </authorList>
    </citation>
    <scope>NUCLEOTIDE SEQUENCE [LARGE SCALE GENOMIC DNA]</scope>
    <source>
        <strain evidence="2 3">ATCC 12755</strain>
    </source>
</reference>
<comment type="caution">
    <text evidence="2">The sequence shown here is derived from an EMBL/GenBank/DDBJ whole genome shotgun (WGS) entry which is preliminary data.</text>
</comment>
<gene>
    <name evidence="2" type="ORF">HMPREF9087_1245</name>
</gene>